<keyword evidence="2" id="KW-1185">Reference proteome</keyword>
<dbReference type="Proteomes" id="UP000324974">
    <property type="component" value="Chromosome"/>
</dbReference>
<organism evidence="1 2">
    <name type="scientific">Limnoglobus roseus</name>
    <dbReference type="NCBI Taxonomy" id="2598579"/>
    <lineage>
        <taxon>Bacteria</taxon>
        <taxon>Pseudomonadati</taxon>
        <taxon>Planctomycetota</taxon>
        <taxon>Planctomycetia</taxon>
        <taxon>Gemmatales</taxon>
        <taxon>Gemmataceae</taxon>
        <taxon>Limnoglobus</taxon>
    </lineage>
</organism>
<gene>
    <name evidence="1" type="ORF">PX52LOC_05936</name>
</gene>
<dbReference type="EMBL" id="CP042425">
    <property type="protein sequence ID" value="QEL18892.1"/>
    <property type="molecule type" value="Genomic_DNA"/>
</dbReference>
<accession>A0A5C1AMD7</accession>
<dbReference type="AlphaFoldDB" id="A0A5C1AMD7"/>
<reference evidence="2" key="1">
    <citation type="submission" date="2019-08" db="EMBL/GenBank/DDBJ databases">
        <title>Limnoglobus roseus gen. nov., sp. nov., a novel freshwater planctomycete with a giant genome from the family Gemmataceae.</title>
        <authorList>
            <person name="Kulichevskaya I.S."/>
            <person name="Naumoff D.G."/>
            <person name="Miroshnikov K."/>
            <person name="Ivanova A."/>
            <person name="Philippov D.A."/>
            <person name="Hakobyan A."/>
            <person name="Rijpstra I.C."/>
            <person name="Sinninghe Damste J.S."/>
            <person name="Liesack W."/>
            <person name="Dedysh S.N."/>
        </authorList>
    </citation>
    <scope>NUCLEOTIDE SEQUENCE [LARGE SCALE GENOMIC DNA]</scope>
    <source>
        <strain evidence="2">PX52</strain>
    </source>
</reference>
<sequence length="78" mass="9222">MPRDTPQHQHLIRIGEIYFQWDSKDRHYLAVDLSGALPEWVVEADGELVPLEDYLGLHPGRREEVRQQIRRCFQPDQA</sequence>
<evidence type="ECO:0000313" key="1">
    <source>
        <dbReference type="EMBL" id="QEL18892.1"/>
    </source>
</evidence>
<evidence type="ECO:0000313" key="2">
    <source>
        <dbReference type="Proteomes" id="UP000324974"/>
    </source>
</evidence>
<dbReference type="RefSeq" id="WP_149113335.1">
    <property type="nucleotide sequence ID" value="NZ_CP042425.1"/>
</dbReference>
<dbReference type="KEGG" id="lrs:PX52LOC_05936"/>
<name>A0A5C1AMD7_9BACT</name>
<proteinExistence type="predicted"/>
<protein>
    <submittedName>
        <fullName evidence="1">Uncharacterized protein</fullName>
    </submittedName>
</protein>